<name>A0ACB9AYS9_ARCLA</name>
<keyword evidence="2" id="KW-1185">Reference proteome</keyword>
<evidence type="ECO:0000313" key="2">
    <source>
        <dbReference type="Proteomes" id="UP001055879"/>
    </source>
</evidence>
<reference evidence="2" key="1">
    <citation type="journal article" date="2022" name="Mol. Ecol. Resour.">
        <title>The genomes of chicory, endive, great burdock and yacon provide insights into Asteraceae palaeo-polyploidization history and plant inulin production.</title>
        <authorList>
            <person name="Fan W."/>
            <person name="Wang S."/>
            <person name="Wang H."/>
            <person name="Wang A."/>
            <person name="Jiang F."/>
            <person name="Liu H."/>
            <person name="Zhao H."/>
            <person name="Xu D."/>
            <person name="Zhang Y."/>
        </authorList>
    </citation>
    <scope>NUCLEOTIDE SEQUENCE [LARGE SCALE GENOMIC DNA]</scope>
    <source>
        <strain evidence="2">cv. Niubang</strain>
    </source>
</reference>
<accession>A0ACB9AYS9</accession>
<dbReference type="Proteomes" id="UP001055879">
    <property type="component" value="Linkage Group LG07"/>
</dbReference>
<proteinExistence type="predicted"/>
<protein>
    <submittedName>
        <fullName evidence="1">Uncharacterized protein</fullName>
    </submittedName>
</protein>
<gene>
    <name evidence="1" type="ORF">L6452_22376</name>
</gene>
<sequence length="2217" mass="251832">MISEEMKKDGAEETKKEEPIKCYNCGRLGHFAKDCRKSKVRNSDYYKNKMLLAMQQEAGKALMAEDEYWLDHSDEESEEGEKDETAHLCLMGKNQSEAEVDSDDGDTDEVCNFTEFDLLNQMNAMMSKLQELESKLKRERDVINEKNQSIHKLSNDIAEKNVLIETLHKNIDTNAKEKTIIHKELSETGSKFKECEFKSREIAKRYFSTSKENKSLIEKVNALEEKLHSLGQTEDTIHLNKPREKPDTWGLGYKNPHHLKKVISEVPALYDFGFMLLAPQHQELKPFWTSLSEKDKAKEYDKRKNTTKVQLPFRYEKLNNSYRSNKSKFLSNDYFESYSVKELEAKPIEGKLYVPPLVLESKISELENTLSDERILMDLEQTVFSTVFKNSNFPKLSKALNSDDRSGSLNNELTFLNSEGVLNNVHEKGETSTKVDKSVSVKSKKAKGKQQKSQLSQKPIHTGKPKKMHSLNSHHSNSKVSNVSDLRKQRVGVKTAWIPKQKIDEKAKSSSSFILNKKTSSKDDLSVNVATFKNNLVDSRKKYSIKQLFQLAPSSTKKFLNYGECDYVSRRYSDTRHMWYLDSGCSKHMTGQKSMLSNYKDKYCGTVRFGNDQFSPILGYGDVVHENLTIKKVSYVEGLGHNLFSIGQFCDKDLEVNFKAKTCSVRTEEGKELLVGSRKSNLYTINLSKVQADNQVCLLSKASMQQSWLWHRRLSHLNFRYINKLVSGKLVKGLPELKYEKEHLCAACEKGKMKRAPHKPKPEPSTNSPLELLHMDLCGPMRTQSLGGKKYVLVIVDDYTRYTWVKFLRSKDETPDVLITFLKTTQVNLQKQVKILRTDNGTEFKNKTVEEYLKSVGISHQYSAARTPQQNGVVERRNRTLVEATRTMLSQSELPLFLWAEAISTACHTQNRSMIHRRFQKTPYALINNRTPTIKYFHVFGCTCYVLNDRENLNKFSAKADEGTFVGYSSTSSAYRVYLKKSKTVIESVNVTFDEEMSSEHISSEPVITGVLASGPTSPGPAPQENKSDGASSSTSNLSDLDLLFELFYDEFLGSKLPNSVVVDRIEDSMTTHLTTSDISTEFGSPIQQEVPVQKPTLTVEVVTNNAETEVDDSVGCTVRSDQQIVQAVPTTTSATTTSTEAPVNSEPSEGDTSGFLDADNDQHASNPLPHEQKWTKEHPIHQIIGDPSAPVQTRSATSNLCMYESFLSKIEPTRVSEALADSDWVTAMQDELNQFEALKVWRLVPKPQDKTIIGTKWVFKNKKDEDGTVIRNKARLVAKGYRQEEGIDYDETYAPVARIEAIRMFLAYAAHKNFTVYQMDVKTAFLNGVLKEEVYVSQPEGFVNPDKPNHVYILDKALYGLKQAPRAWYDILSQFLVKSGFTKGTVDTTLFIKKDKGDIILIQIYVDDIIFGSTNPKYCRNFANLMVSRFQMSMMGEMSFFLGLQVKQFSTGIFINQSKYILDILRKIKMKDCKPIGTPMAPGTKIGTDLSGKAVDVRTYRGMIGSLMYLTSSRPDIMFSTCLCARYQANPKESHLSAVKRIFRYLRGTADLGLWYPKDTSFELTSYSDADHAGCMLDRKSTSGHIQFLGDKLVSWASKKQLCVSTSTAEAEYVAAASCCSQVLWMRTQLRDYGFHFNRIPIYCDSKSAIAITANPVQHTKTKHIDVRYHFIKDNVEKGTIELYFVKTDYQLADLFTKPLDEKRFNFLVSRLGQPTSDTVVACVTLDEGAVVIMVETDSGNQWCGGRSFHFRLSVTPPAIQKGVRSKSTSKATNTSPQEFISSNISKFRLDQSSPLLVYKLYPRFNEEKSESMFTSFLIESVSPSERGNTVMSSRDVVVMYMPEIPVIEAERDKLKIQNAGLLNQIQEFNSKLLNSDKTLVCAKCTNNSQSDFAATEKVIKLKESRITNLQSQLKTIEQKSSELQAESVELQQKFKAFEDQISALEAKNVDLVNNFQSDKDRANLVKVSTLKLSELSNKVDQEKKDLELRCIKLLKQISALQDLLEKERKCFQEKKKYFELEKKNAEKRNVGIFKDISEQYKNLEKDFEQERQIFESEISKLTSKIIVLYSDILKEQMERSDLKQQFDTLNAERKSFSKKIKDLEASNIELSDKVSADVIDQSPVDNSTESVCSFKTASTSFYVKSLRKHSKKEQMVWRVKDSPDEKKKDKASASTSNAKKNSAFKGTQSLRGSKEQWFLSKSAQDPDFNVKKNGS</sequence>
<organism evidence="1 2">
    <name type="scientific">Arctium lappa</name>
    <name type="common">Greater burdock</name>
    <name type="synonym">Lappa major</name>
    <dbReference type="NCBI Taxonomy" id="4217"/>
    <lineage>
        <taxon>Eukaryota</taxon>
        <taxon>Viridiplantae</taxon>
        <taxon>Streptophyta</taxon>
        <taxon>Embryophyta</taxon>
        <taxon>Tracheophyta</taxon>
        <taxon>Spermatophyta</taxon>
        <taxon>Magnoliopsida</taxon>
        <taxon>eudicotyledons</taxon>
        <taxon>Gunneridae</taxon>
        <taxon>Pentapetalae</taxon>
        <taxon>asterids</taxon>
        <taxon>campanulids</taxon>
        <taxon>Asterales</taxon>
        <taxon>Asteraceae</taxon>
        <taxon>Carduoideae</taxon>
        <taxon>Cardueae</taxon>
        <taxon>Arctiinae</taxon>
        <taxon>Arctium</taxon>
    </lineage>
</organism>
<evidence type="ECO:0000313" key="1">
    <source>
        <dbReference type="EMBL" id="KAI3715394.1"/>
    </source>
</evidence>
<reference evidence="1 2" key="2">
    <citation type="journal article" date="2022" name="Mol. Ecol. Resour.">
        <title>The genomes of chicory, endive, great burdock and yacon provide insights into Asteraceae paleo-polyploidization history and plant inulin production.</title>
        <authorList>
            <person name="Fan W."/>
            <person name="Wang S."/>
            <person name="Wang H."/>
            <person name="Wang A."/>
            <person name="Jiang F."/>
            <person name="Liu H."/>
            <person name="Zhao H."/>
            <person name="Xu D."/>
            <person name="Zhang Y."/>
        </authorList>
    </citation>
    <scope>NUCLEOTIDE SEQUENCE [LARGE SCALE GENOMIC DNA]</scope>
    <source>
        <strain evidence="2">cv. Niubang</strain>
    </source>
</reference>
<dbReference type="EMBL" id="CM042053">
    <property type="protein sequence ID" value="KAI3715394.1"/>
    <property type="molecule type" value="Genomic_DNA"/>
</dbReference>
<comment type="caution">
    <text evidence="1">The sequence shown here is derived from an EMBL/GenBank/DDBJ whole genome shotgun (WGS) entry which is preliminary data.</text>
</comment>